<dbReference type="PROSITE" id="PS50928">
    <property type="entry name" value="ABC_TM1"/>
    <property type="match status" value="1"/>
</dbReference>
<evidence type="ECO:0000256" key="5">
    <source>
        <dbReference type="ARBA" id="ARBA00023136"/>
    </source>
</evidence>
<dbReference type="GO" id="GO:0005886">
    <property type="term" value="C:plasma membrane"/>
    <property type="evidence" value="ECO:0007669"/>
    <property type="project" value="UniProtKB-SubCell"/>
</dbReference>
<keyword evidence="2 6" id="KW-0813">Transport</keyword>
<comment type="caution">
    <text evidence="8">The sequence shown here is derived from an EMBL/GenBank/DDBJ whole genome shotgun (WGS) entry which is preliminary data.</text>
</comment>
<feature type="transmembrane region" description="Helical" evidence="6">
    <location>
        <begin position="176"/>
        <end position="195"/>
    </location>
</feature>
<evidence type="ECO:0000256" key="4">
    <source>
        <dbReference type="ARBA" id="ARBA00022989"/>
    </source>
</evidence>
<evidence type="ECO:0000256" key="2">
    <source>
        <dbReference type="ARBA" id="ARBA00022448"/>
    </source>
</evidence>
<evidence type="ECO:0000256" key="3">
    <source>
        <dbReference type="ARBA" id="ARBA00022692"/>
    </source>
</evidence>
<dbReference type="GO" id="GO:0055085">
    <property type="term" value="P:transmembrane transport"/>
    <property type="evidence" value="ECO:0007669"/>
    <property type="project" value="InterPro"/>
</dbReference>
<dbReference type="GO" id="GO:0031460">
    <property type="term" value="P:glycine betaine transport"/>
    <property type="evidence" value="ECO:0007669"/>
    <property type="project" value="TreeGrafter"/>
</dbReference>
<keyword evidence="4 6" id="KW-1133">Transmembrane helix</keyword>
<comment type="similarity">
    <text evidence="6">Belongs to the binding-protein-dependent transport system permease family.</text>
</comment>
<feature type="domain" description="ABC transmembrane type-1" evidence="7">
    <location>
        <begin position="16"/>
        <end position="195"/>
    </location>
</feature>
<keyword evidence="9" id="KW-1185">Reference proteome</keyword>
<organism evidence="8 9">
    <name type="scientific">Aerococcus viridans</name>
    <dbReference type="NCBI Taxonomy" id="1377"/>
    <lineage>
        <taxon>Bacteria</taxon>
        <taxon>Bacillati</taxon>
        <taxon>Bacillota</taxon>
        <taxon>Bacilli</taxon>
        <taxon>Lactobacillales</taxon>
        <taxon>Aerococcaceae</taxon>
        <taxon>Aerococcus</taxon>
    </lineage>
</organism>
<dbReference type="InterPro" id="IPR000515">
    <property type="entry name" value="MetI-like"/>
</dbReference>
<dbReference type="Gene3D" id="1.10.3720.10">
    <property type="entry name" value="MetI-like"/>
    <property type="match status" value="1"/>
</dbReference>
<dbReference type="AlphaFoldDB" id="A0A2N6UE63"/>
<feature type="transmembrane region" description="Helical" evidence="6">
    <location>
        <begin position="48"/>
        <end position="71"/>
    </location>
</feature>
<reference evidence="8 9" key="1">
    <citation type="submission" date="2017-09" db="EMBL/GenBank/DDBJ databases">
        <title>Bacterial strain isolated from the female urinary microbiota.</title>
        <authorList>
            <person name="Thomas-White K."/>
            <person name="Kumar N."/>
            <person name="Forster S."/>
            <person name="Putonti C."/>
            <person name="Lawley T."/>
            <person name="Wolfe A.J."/>
        </authorList>
    </citation>
    <scope>NUCLEOTIDE SEQUENCE [LARGE SCALE GENOMIC DNA]</scope>
    <source>
        <strain evidence="8 9">UMB0240</strain>
    </source>
</reference>
<dbReference type="EMBL" id="PNHQ01000008">
    <property type="protein sequence ID" value="PMC79834.1"/>
    <property type="molecule type" value="Genomic_DNA"/>
</dbReference>
<keyword evidence="3 6" id="KW-0812">Transmembrane</keyword>
<feature type="transmembrane region" description="Helical" evidence="6">
    <location>
        <begin position="77"/>
        <end position="94"/>
    </location>
</feature>
<accession>A0A2N6UE63</accession>
<gene>
    <name evidence="8" type="ORF">CJ191_04255</name>
</gene>
<evidence type="ECO:0000313" key="9">
    <source>
        <dbReference type="Proteomes" id="UP000235701"/>
    </source>
</evidence>
<dbReference type="Proteomes" id="UP000235701">
    <property type="component" value="Unassembled WGS sequence"/>
</dbReference>
<evidence type="ECO:0000313" key="8">
    <source>
        <dbReference type="EMBL" id="PMC79834.1"/>
    </source>
</evidence>
<dbReference type="SUPFAM" id="SSF161098">
    <property type="entry name" value="MetI-like"/>
    <property type="match status" value="1"/>
</dbReference>
<dbReference type="CDD" id="cd06261">
    <property type="entry name" value="TM_PBP2"/>
    <property type="match status" value="1"/>
</dbReference>
<evidence type="ECO:0000256" key="6">
    <source>
        <dbReference type="RuleBase" id="RU363032"/>
    </source>
</evidence>
<feature type="transmembrane region" description="Helical" evidence="6">
    <location>
        <begin position="20"/>
        <end position="41"/>
    </location>
</feature>
<keyword evidence="5 6" id="KW-0472">Membrane</keyword>
<dbReference type="InterPro" id="IPR051204">
    <property type="entry name" value="ABC_transp_perm/SBD"/>
</dbReference>
<name>A0A2N6UE63_9LACT</name>
<dbReference type="FunFam" id="1.10.3720.10:FF:000001">
    <property type="entry name" value="Glycine betaine ABC transporter, permease"/>
    <property type="match status" value="1"/>
</dbReference>
<evidence type="ECO:0000256" key="1">
    <source>
        <dbReference type="ARBA" id="ARBA00004141"/>
    </source>
</evidence>
<evidence type="ECO:0000259" key="7">
    <source>
        <dbReference type="PROSITE" id="PS50928"/>
    </source>
</evidence>
<dbReference type="InterPro" id="IPR035906">
    <property type="entry name" value="MetI-like_sf"/>
</dbReference>
<dbReference type="PANTHER" id="PTHR30177:SF28">
    <property type="entry name" value="CHOLINE TRANSPORT SYSTEM PERMEASE PROTEIN OPUBB"/>
    <property type="match status" value="1"/>
</dbReference>
<protein>
    <submittedName>
        <fullName evidence="8">ABC transporter permease</fullName>
    </submittedName>
</protein>
<proteinExistence type="inferred from homology"/>
<dbReference type="Pfam" id="PF00528">
    <property type="entry name" value="BPD_transp_1"/>
    <property type="match status" value="1"/>
</dbReference>
<dbReference type="PANTHER" id="PTHR30177">
    <property type="entry name" value="GLYCINE BETAINE/L-PROLINE TRANSPORT SYSTEM PERMEASE PROTEIN PROW"/>
    <property type="match status" value="1"/>
</dbReference>
<sequence length="216" mass="23225">MQEFFASQGSEVIRLLWEHIYMSLISLGLGVIVAVPLGIFLSQVPKVANVVISIVSVLQTIPTLALLALMIPFLGVGKVPAIVALFIYSLLPILRNTYLGMSNVNPDLLDAARGMGLKRMQIIRQVQLPLAVPVIMAGIRLSTVYVIAWTTLASYIGGGGLGDMIFNGLNLFRPDLILGGTIPVTILAIVVDLVMARIEEWVTPTTSSKKGDESLA</sequence>
<dbReference type="RefSeq" id="WP_070468817.1">
    <property type="nucleotide sequence ID" value="NZ_PNHQ01000008.1"/>
</dbReference>
<dbReference type="OrthoDB" id="9801163at2"/>
<comment type="subcellular location">
    <subcellularLocation>
        <location evidence="6">Cell membrane</location>
        <topology evidence="6">Multi-pass membrane protein</topology>
    </subcellularLocation>
    <subcellularLocation>
        <location evidence="1">Membrane</location>
        <topology evidence="1">Multi-pass membrane protein</topology>
    </subcellularLocation>
</comment>
<feature type="transmembrane region" description="Helical" evidence="6">
    <location>
        <begin position="128"/>
        <end position="156"/>
    </location>
</feature>